<dbReference type="AlphaFoldDB" id="A0A0L1I5K8"/>
<evidence type="ECO:0000313" key="2">
    <source>
        <dbReference type="EMBL" id="KNG74443.1"/>
    </source>
</evidence>
<evidence type="ECO:0000313" key="3">
    <source>
        <dbReference type="Proteomes" id="UP000054562"/>
    </source>
</evidence>
<sequence length="1213" mass="144712">MTSCRFVQLLSIWDKYKSKFLKSNFSTSNKFEYSSPTALLNYNNCTPLSTNKHEKNKIHKNGNHLNKKETSCNNNDTFPCNNEEFFEMIKKNIKKNKNEYRLLNIYCKELMYRINDSNISANIITKTFSFLSYTDYKNDHRISEILNRCILRLNEFDLIHLSSLVISLSKMNFRSVYFLEQVQKKFIREEEYYFQKHSPHYICLFINSWVKLNCRRKKNYVTNYRNDHHNNIIDHITDNINNKHDYQGDHINNNNGNNNNGNNNNGNNNNGNNNHCNNNHINNNHCNYLSHIDHRESTENVQIINFLLSKISHRKVEEYSLIGISLLLYNISILKLYKYYYLFSLFKNHIIKTKSHLNVIQIVNILTAYNNVCLLKGTFLIELLECINVQIDSCYFHHLVRLMDISFCFVGNHNKNMLDIYNKDNIDIYNKNMIDLNNKNMIDINNKNMIDINNKNMIDINNKNMIDINNKNMIDINNKNMIDINNKNMIDIYNKDNIDIYNKNTIHIHNKNTIDIYNNTSVDEFTQICHFITNLFNQLVKNTKYCKKKDVILLCGTLSKYKKWIDKNFTNTSSPLSSINMNCLFYAIRNNVKNFISLYNHVELSILLYCYSLYEINDLFLFHKIKLRSLKIFITFNQITFSYLFKAFENMKINDLIFEKACLHKILQINKFSCPKSLLFTLSALSSLHKKKKKNPIIQDIWQVIFRNFQDIFINNFYEITNINKKDGNIIQNRNLSIPSYLLYIEEDNMDSYSMVTCPKNETFCSFQNKTEIKTEIKKKRSNLIKGDILCMLVHFFSKIKEFDLNYKLIIILINEYENYKNILSTHNCISLLNSMGSLCAHMKNEKSNIFWRNYYLFINQLTKKILVSVDLYEKKYYLINFLSACGKIFQSYISIIYKINEEQKKFCFYLNNILDILITPLNKYINEFSLGDIGILFETFNKENYLQEFIYTAPKEKDDHIKCSFVNKIINRLIDLLNHINEKDYKNVIIIMNNIIKMNNFDKTIYNLIIKNYILQSFYYESIPMLSQSIFYICINVLFRDIIINTQQIYLLKYLFKKLFEQFINQEIFLFSTHNECLLISDKNINNNEYNNMMIDTIFIKSLIYLCQSIFIILFHISNIKEISYEYKIKSKVIKEENNELLNSITFLRLYLTIFMLTEKCIQEGYHFKKIKNFTSFDNSIITHEIHNIVKHMPIKSYYTSLLFYKLLLIKT</sequence>
<evidence type="ECO:0000256" key="1">
    <source>
        <dbReference type="SAM" id="MobiDB-lite"/>
    </source>
</evidence>
<gene>
    <name evidence="2" type="ORF">PFMG_00360</name>
</gene>
<proteinExistence type="predicted"/>
<protein>
    <submittedName>
        <fullName evidence="2">Uncharacterized protein</fullName>
    </submittedName>
</protein>
<dbReference type="EMBL" id="GG664987">
    <property type="protein sequence ID" value="KNG74443.1"/>
    <property type="molecule type" value="Genomic_DNA"/>
</dbReference>
<name>A0A0L1I5K8_PLAFA</name>
<accession>A0A0L1I5K8</accession>
<reference evidence="3" key="1">
    <citation type="submission" date="2015-07" db="EMBL/GenBank/DDBJ databases">
        <title>Annotation of Plasmodium falciparum IGH-CR14.</title>
        <authorList>
            <consortium name="The Broad Institute Genome Sequencing Platform"/>
            <person name="Volkman S.K."/>
            <person name="Neafsey D.E."/>
            <person name="Dash A.P."/>
            <person name="Chitnis C.E."/>
            <person name="Hartl D.L."/>
            <person name="Young S.K."/>
            <person name="Zeng Q."/>
            <person name="Koehrsen M."/>
            <person name="Alvarado L."/>
            <person name="Berlin A."/>
            <person name="Borenstein D."/>
            <person name="Chapman S.B."/>
            <person name="Chen Z."/>
            <person name="Engels R."/>
            <person name="Freedman E."/>
            <person name="Gellesch M."/>
            <person name="Goldberg J."/>
            <person name="Griggs A."/>
            <person name="Gujja S."/>
            <person name="Heilman E.R."/>
            <person name="Heiman D.I."/>
            <person name="Howarth C."/>
            <person name="Jen D."/>
            <person name="Larson L."/>
            <person name="Mehta T."/>
            <person name="Neiman D."/>
            <person name="Park D."/>
            <person name="Pearson M."/>
            <person name="Roberts A."/>
            <person name="Saif S."/>
            <person name="Shea T."/>
            <person name="Shenoy N."/>
            <person name="Sisk P."/>
            <person name="Stolte C."/>
            <person name="Sykes S."/>
            <person name="Walk T."/>
            <person name="White J."/>
            <person name="Yandava C."/>
            <person name="Haas B."/>
            <person name="Henn M.R."/>
            <person name="Nusbaum C."/>
            <person name="Birren B."/>
        </authorList>
    </citation>
    <scope>NUCLEOTIDE SEQUENCE [LARGE SCALE GENOMIC DNA]</scope>
    <source>
        <strain evidence="3">IGH-CR14</strain>
    </source>
</reference>
<feature type="compositionally biased region" description="Low complexity" evidence="1">
    <location>
        <begin position="250"/>
        <end position="276"/>
    </location>
</feature>
<reference evidence="3" key="2">
    <citation type="submission" date="2015-07" db="EMBL/GenBank/DDBJ databases">
        <title>The genome sequence of Plasmodium falciparum IGH-CR14.</title>
        <authorList>
            <consortium name="The Broad Institute Genome Sequencing Platform"/>
            <person name="Volkman S.K."/>
            <person name="Neafsey D.E."/>
            <person name="Dash A.P."/>
            <person name="Chitnis C.E."/>
            <person name="Hartl D.L."/>
            <person name="Young S.K."/>
            <person name="Kodira C.D."/>
            <person name="Zeng Q."/>
            <person name="Koehrsen M."/>
            <person name="Godfrey P."/>
            <person name="Alvarado L."/>
            <person name="Berlin A."/>
            <person name="Borenstein D."/>
            <person name="Chen Z."/>
            <person name="Engels R."/>
            <person name="Freedman E."/>
            <person name="Gellesch M."/>
            <person name="Goldberg J."/>
            <person name="Griggs A."/>
            <person name="Gujja S."/>
            <person name="Heiman D."/>
            <person name="Hepburn T."/>
            <person name="Howarth C."/>
            <person name="Jen D."/>
            <person name="Larson L."/>
            <person name="Lewis B."/>
            <person name="Mehta T."/>
            <person name="Park D."/>
            <person name="Pearson M."/>
            <person name="Roberts A."/>
            <person name="Saif S."/>
            <person name="Shea T."/>
            <person name="Shenoy N."/>
            <person name="Sisk P."/>
            <person name="Stolte C."/>
            <person name="Sykes S."/>
            <person name="Walk T."/>
            <person name="White J."/>
            <person name="Yandava C."/>
            <person name="Wirth D.F."/>
            <person name="Nusbaum C."/>
            <person name="Birren B."/>
        </authorList>
    </citation>
    <scope>NUCLEOTIDE SEQUENCE [LARGE SCALE GENOMIC DNA]</scope>
    <source>
        <strain evidence="3">IGH-CR14</strain>
    </source>
</reference>
<organism evidence="2 3">
    <name type="scientific">Plasmodium falciparum IGH-CR14</name>
    <dbReference type="NCBI Taxonomy" id="580059"/>
    <lineage>
        <taxon>Eukaryota</taxon>
        <taxon>Sar</taxon>
        <taxon>Alveolata</taxon>
        <taxon>Apicomplexa</taxon>
        <taxon>Aconoidasida</taxon>
        <taxon>Haemosporida</taxon>
        <taxon>Plasmodiidae</taxon>
        <taxon>Plasmodium</taxon>
        <taxon>Plasmodium (Laverania)</taxon>
    </lineage>
</organism>
<feature type="region of interest" description="Disordered" evidence="1">
    <location>
        <begin position="244"/>
        <end position="276"/>
    </location>
</feature>
<dbReference type="OrthoDB" id="377650at2759"/>
<dbReference type="Proteomes" id="UP000054562">
    <property type="component" value="Unassembled WGS sequence"/>
</dbReference>